<evidence type="ECO:0000313" key="1">
    <source>
        <dbReference type="EMBL" id="EXC31039.1"/>
    </source>
</evidence>
<evidence type="ECO:0000313" key="2">
    <source>
        <dbReference type="Proteomes" id="UP000030645"/>
    </source>
</evidence>
<dbReference type="EMBL" id="KE346220">
    <property type="protein sequence ID" value="EXC31039.1"/>
    <property type="molecule type" value="Genomic_DNA"/>
</dbReference>
<proteinExistence type="predicted"/>
<reference evidence="2" key="1">
    <citation type="submission" date="2013-01" db="EMBL/GenBank/DDBJ databases">
        <title>Draft Genome Sequence of a Mulberry Tree, Morus notabilis C.K. Schneid.</title>
        <authorList>
            <person name="He N."/>
            <person name="Zhao S."/>
        </authorList>
    </citation>
    <scope>NUCLEOTIDE SEQUENCE</scope>
</reference>
<gene>
    <name evidence="1" type="ORF">L484_021341</name>
</gene>
<dbReference type="Proteomes" id="UP000030645">
    <property type="component" value="Unassembled WGS sequence"/>
</dbReference>
<keyword evidence="2" id="KW-1185">Reference proteome</keyword>
<name>W9SIN5_9ROSA</name>
<organism evidence="1 2">
    <name type="scientific">Morus notabilis</name>
    <dbReference type="NCBI Taxonomy" id="981085"/>
    <lineage>
        <taxon>Eukaryota</taxon>
        <taxon>Viridiplantae</taxon>
        <taxon>Streptophyta</taxon>
        <taxon>Embryophyta</taxon>
        <taxon>Tracheophyta</taxon>
        <taxon>Spermatophyta</taxon>
        <taxon>Magnoliopsida</taxon>
        <taxon>eudicotyledons</taxon>
        <taxon>Gunneridae</taxon>
        <taxon>Pentapetalae</taxon>
        <taxon>rosids</taxon>
        <taxon>fabids</taxon>
        <taxon>Rosales</taxon>
        <taxon>Moraceae</taxon>
        <taxon>Moreae</taxon>
        <taxon>Morus</taxon>
    </lineage>
</organism>
<dbReference type="AlphaFoldDB" id="W9SIN5"/>
<sequence length="65" mass="7334">MKKENYRTKNPSSFLPSFKSLNLPFYKQKQASIHLRAASIELPAVSNSLGAGREPVRLVMPHGFF</sequence>
<accession>W9SIN5</accession>
<protein>
    <submittedName>
        <fullName evidence="1">Uncharacterized protein</fullName>
    </submittedName>
</protein>